<accession>A0ABT8GKP2</accession>
<dbReference type="Gene3D" id="3.30.1330.120">
    <property type="entry name" value="2-methylcitrate dehydratase PrpD"/>
    <property type="match status" value="1"/>
</dbReference>
<comment type="similarity">
    <text evidence="1">Belongs to the PrpD family.</text>
</comment>
<dbReference type="PANTHER" id="PTHR16943">
    <property type="entry name" value="2-METHYLCITRATE DEHYDRATASE-RELATED"/>
    <property type="match status" value="1"/>
</dbReference>
<feature type="domain" description="MmgE/PrpD N-terminal" evidence="2">
    <location>
        <begin position="15"/>
        <end position="219"/>
    </location>
</feature>
<dbReference type="InterPro" id="IPR042183">
    <property type="entry name" value="MmgE/PrpD_sf_1"/>
</dbReference>
<evidence type="ECO:0000259" key="2">
    <source>
        <dbReference type="Pfam" id="PF03972"/>
    </source>
</evidence>
<keyword evidence="5" id="KW-1185">Reference proteome</keyword>
<name>A0ABT8GKP2_9BACL</name>
<dbReference type="PANTHER" id="PTHR16943:SF8">
    <property type="entry name" value="2-METHYLCITRATE DEHYDRATASE"/>
    <property type="match status" value="1"/>
</dbReference>
<evidence type="ECO:0000256" key="1">
    <source>
        <dbReference type="ARBA" id="ARBA00006174"/>
    </source>
</evidence>
<dbReference type="InterPro" id="IPR036148">
    <property type="entry name" value="MmgE/PrpD_sf"/>
</dbReference>
<dbReference type="Gene3D" id="1.10.4100.10">
    <property type="entry name" value="2-methylcitrate dehydratase PrpD"/>
    <property type="match status" value="1"/>
</dbReference>
<dbReference type="Proteomes" id="UP001172743">
    <property type="component" value="Unassembled WGS sequence"/>
</dbReference>
<feature type="domain" description="MmgE/PrpD C-terminal" evidence="3">
    <location>
        <begin position="256"/>
        <end position="425"/>
    </location>
</feature>
<dbReference type="InterPro" id="IPR005656">
    <property type="entry name" value="MmgE_PrpD"/>
</dbReference>
<evidence type="ECO:0000313" key="5">
    <source>
        <dbReference type="Proteomes" id="UP001172743"/>
    </source>
</evidence>
<dbReference type="Pfam" id="PF19305">
    <property type="entry name" value="MmgE_PrpD_C"/>
    <property type="match status" value="1"/>
</dbReference>
<organism evidence="4 5">
    <name type="scientific">Ureibacillus aquaedulcis</name>
    <dbReference type="NCBI Taxonomy" id="3058421"/>
    <lineage>
        <taxon>Bacteria</taxon>
        <taxon>Bacillati</taxon>
        <taxon>Bacillota</taxon>
        <taxon>Bacilli</taxon>
        <taxon>Bacillales</taxon>
        <taxon>Caryophanaceae</taxon>
        <taxon>Ureibacillus</taxon>
    </lineage>
</organism>
<dbReference type="InterPro" id="IPR045336">
    <property type="entry name" value="MmgE_PrpD_N"/>
</dbReference>
<dbReference type="InterPro" id="IPR045337">
    <property type="entry name" value="MmgE_PrpD_C"/>
</dbReference>
<dbReference type="EMBL" id="JAUHTQ010000001">
    <property type="protein sequence ID" value="MDN4491991.1"/>
    <property type="molecule type" value="Genomic_DNA"/>
</dbReference>
<evidence type="ECO:0000313" key="4">
    <source>
        <dbReference type="EMBL" id="MDN4491991.1"/>
    </source>
</evidence>
<protein>
    <submittedName>
        <fullName evidence="4">MmgE/PrpD family protein</fullName>
    </submittedName>
</protein>
<reference evidence="4" key="1">
    <citation type="submission" date="2023-07" db="EMBL/GenBank/DDBJ databases">
        <title>Ureibacillus sp. isolated from freshwater well.</title>
        <authorList>
            <person name="Kirdat K."/>
            <person name="Bhatt A."/>
            <person name="Teware R."/>
            <person name="Bhavsar Y."/>
            <person name="Yadav A."/>
        </authorList>
    </citation>
    <scope>NUCLEOTIDE SEQUENCE</scope>
    <source>
        <strain evidence="4">BA0131</strain>
    </source>
</reference>
<evidence type="ECO:0000259" key="3">
    <source>
        <dbReference type="Pfam" id="PF19305"/>
    </source>
</evidence>
<dbReference type="Pfam" id="PF03972">
    <property type="entry name" value="MmgE_PrpD_N"/>
    <property type="match status" value="1"/>
</dbReference>
<dbReference type="RefSeq" id="WP_301136104.1">
    <property type="nucleotide sequence ID" value="NZ_JAUHTQ010000001.1"/>
</dbReference>
<comment type="caution">
    <text evidence="4">The sequence shown here is derived from an EMBL/GenBank/DDBJ whole genome shotgun (WGS) entry which is preliminary data.</text>
</comment>
<gene>
    <name evidence="4" type="ORF">QYB95_00445</name>
</gene>
<dbReference type="SUPFAM" id="SSF103378">
    <property type="entry name" value="2-methylcitrate dehydratase PrpD"/>
    <property type="match status" value="1"/>
</dbReference>
<sequence>MTVAEKLLGREFHFTDSLYESAKKVFLDTIGAMLMGIGEQEQQQLIENYSSINQGNYALLKSKYSFDLLSAAFLSGVTSVAVELDEGNQWSKGHPAVHVMPVLLLYAQQNPSYSGEQFLKDLIRAYEATTYFGRITSLKKELHAHGTWGVLGAATAYAIAQNTSVEELDSVLEIASTFASPTKWEAALEGSGIRNVYVGESLEGGIKAWYLMKSKFYAPKGNMKYVFSNILGYSFDDQLEENDDFYAIERNYYKQHAFCRYAHVPLETFQQLVIRHNINPDQIEKVCVRTYERAATLENKITENSLSSKFSIPFALASWYFLKQSDHQIFREKKYLDTTIRSLAEKIEVIHDPKLDENYPDIMPAIVTILLKDGTKYEHRLNNALGGPEENFDYEDIENKFIQNTTTILSKDVQQEISKFVRNLEKEKSVKEIFDIVNRQDIT</sequence>
<dbReference type="InterPro" id="IPR042188">
    <property type="entry name" value="MmgE/PrpD_sf_2"/>
</dbReference>
<proteinExistence type="inferred from homology"/>